<evidence type="ECO:0000313" key="1">
    <source>
        <dbReference type="EMBL" id="RNA13559.1"/>
    </source>
</evidence>
<accession>A0A3M7QQS1</accession>
<name>A0A3M7QQS1_BRAPC</name>
<dbReference type="EMBL" id="REGN01005381">
    <property type="protein sequence ID" value="RNA13559.1"/>
    <property type="molecule type" value="Genomic_DNA"/>
</dbReference>
<reference evidence="1 2" key="1">
    <citation type="journal article" date="2018" name="Sci. Rep.">
        <title>Genomic signatures of local adaptation to the degree of environmental predictability in rotifers.</title>
        <authorList>
            <person name="Franch-Gras L."/>
            <person name="Hahn C."/>
            <person name="Garcia-Roger E.M."/>
            <person name="Carmona M.J."/>
            <person name="Serra M."/>
            <person name="Gomez A."/>
        </authorList>
    </citation>
    <scope>NUCLEOTIDE SEQUENCE [LARGE SCALE GENOMIC DNA]</scope>
    <source>
        <strain evidence="1">HYR1</strain>
    </source>
</reference>
<comment type="caution">
    <text evidence="1">The sequence shown here is derived from an EMBL/GenBank/DDBJ whole genome shotgun (WGS) entry which is preliminary data.</text>
</comment>
<keyword evidence="2" id="KW-1185">Reference proteome</keyword>
<dbReference type="AlphaFoldDB" id="A0A3M7QQS1"/>
<evidence type="ECO:0000313" key="2">
    <source>
        <dbReference type="Proteomes" id="UP000276133"/>
    </source>
</evidence>
<protein>
    <submittedName>
        <fullName evidence="1">Uncharacterized protein</fullName>
    </submittedName>
</protein>
<dbReference type="Proteomes" id="UP000276133">
    <property type="component" value="Unassembled WGS sequence"/>
</dbReference>
<organism evidence="1 2">
    <name type="scientific">Brachionus plicatilis</name>
    <name type="common">Marine rotifer</name>
    <name type="synonym">Brachionus muelleri</name>
    <dbReference type="NCBI Taxonomy" id="10195"/>
    <lineage>
        <taxon>Eukaryota</taxon>
        <taxon>Metazoa</taxon>
        <taxon>Spiralia</taxon>
        <taxon>Gnathifera</taxon>
        <taxon>Rotifera</taxon>
        <taxon>Eurotatoria</taxon>
        <taxon>Monogononta</taxon>
        <taxon>Pseudotrocha</taxon>
        <taxon>Ploima</taxon>
        <taxon>Brachionidae</taxon>
        <taxon>Brachionus</taxon>
    </lineage>
</organism>
<sequence>MDSCWFGENFDRITKLINFSSKICDPKLETKIINDKLKKIITWQIVKILKRNFNLCIPFWSAV</sequence>
<gene>
    <name evidence="1" type="ORF">BpHYR1_016136</name>
</gene>
<proteinExistence type="predicted"/>